<evidence type="ECO:0000313" key="2">
    <source>
        <dbReference type="Proteomes" id="UP001209878"/>
    </source>
</evidence>
<sequence>MKTSNSNNMENTSQLFLPYPRSSPYSPVWLFFRC</sequence>
<name>A0AAD9NUE7_RIDPI</name>
<keyword evidence="2" id="KW-1185">Reference proteome</keyword>
<dbReference type="EMBL" id="JAODUO010000412">
    <property type="protein sequence ID" value="KAK2181076.1"/>
    <property type="molecule type" value="Genomic_DNA"/>
</dbReference>
<organism evidence="1 2">
    <name type="scientific">Ridgeia piscesae</name>
    <name type="common">Tubeworm</name>
    <dbReference type="NCBI Taxonomy" id="27915"/>
    <lineage>
        <taxon>Eukaryota</taxon>
        <taxon>Metazoa</taxon>
        <taxon>Spiralia</taxon>
        <taxon>Lophotrochozoa</taxon>
        <taxon>Annelida</taxon>
        <taxon>Polychaeta</taxon>
        <taxon>Sedentaria</taxon>
        <taxon>Canalipalpata</taxon>
        <taxon>Sabellida</taxon>
        <taxon>Siboglinidae</taxon>
        <taxon>Ridgeia</taxon>
    </lineage>
</organism>
<proteinExistence type="predicted"/>
<dbReference type="AlphaFoldDB" id="A0AAD9NUE7"/>
<gene>
    <name evidence="1" type="ORF">NP493_413g02030</name>
</gene>
<protein>
    <submittedName>
        <fullName evidence="1">Uncharacterized protein</fullName>
    </submittedName>
</protein>
<evidence type="ECO:0000313" key="1">
    <source>
        <dbReference type="EMBL" id="KAK2181076.1"/>
    </source>
</evidence>
<reference evidence="1" key="1">
    <citation type="journal article" date="2023" name="Mol. Biol. Evol.">
        <title>Third-Generation Sequencing Reveals the Adaptive Role of the Epigenome in Three Deep-Sea Polychaetes.</title>
        <authorList>
            <person name="Perez M."/>
            <person name="Aroh O."/>
            <person name="Sun Y."/>
            <person name="Lan Y."/>
            <person name="Juniper S.K."/>
            <person name="Young C.R."/>
            <person name="Angers B."/>
            <person name="Qian P.Y."/>
        </authorList>
    </citation>
    <scope>NUCLEOTIDE SEQUENCE</scope>
    <source>
        <tissue evidence="1">Vestimentum</tissue>
    </source>
</reference>
<comment type="caution">
    <text evidence="1">The sequence shown here is derived from an EMBL/GenBank/DDBJ whole genome shotgun (WGS) entry which is preliminary data.</text>
</comment>
<accession>A0AAD9NUE7</accession>
<dbReference type="Proteomes" id="UP001209878">
    <property type="component" value="Unassembled WGS sequence"/>
</dbReference>